<feature type="compositionally biased region" description="Low complexity" evidence="1">
    <location>
        <begin position="144"/>
        <end position="155"/>
    </location>
</feature>
<accession>A0AAJ0MHE3</accession>
<comment type="caution">
    <text evidence="2">The sequence shown here is derived from an EMBL/GenBank/DDBJ whole genome shotgun (WGS) entry which is preliminary data.</text>
</comment>
<feature type="compositionally biased region" description="Basic residues" evidence="1">
    <location>
        <begin position="438"/>
        <end position="447"/>
    </location>
</feature>
<organism evidence="2 3">
    <name type="scientific">Lasiosphaeria hispida</name>
    <dbReference type="NCBI Taxonomy" id="260671"/>
    <lineage>
        <taxon>Eukaryota</taxon>
        <taxon>Fungi</taxon>
        <taxon>Dikarya</taxon>
        <taxon>Ascomycota</taxon>
        <taxon>Pezizomycotina</taxon>
        <taxon>Sordariomycetes</taxon>
        <taxon>Sordariomycetidae</taxon>
        <taxon>Sordariales</taxon>
        <taxon>Lasiosphaeriaceae</taxon>
        <taxon>Lasiosphaeria</taxon>
    </lineage>
</organism>
<keyword evidence="3" id="KW-1185">Reference proteome</keyword>
<dbReference type="EMBL" id="JAUIQD010000002">
    <property type="protein sequence ID" value="KAK3359164.1"/>
    <property type="molecule type" value="Genomic_DNA"/>
</dbReference>
<feature type="region of interest" description="Disordered" evidence="1">
    <location>
        <begin position="395"/>
        <end position="420"/>
    </location>
</feature>
<proteinExistence type="predicted"/>
<feature type="compositionally biased region" description="Low complexity" evidence="1">
    <location>
        <begin position="310"/>
        <end position="325"/>
    </location>
</feature>
<protein>
    <submittedName>
        <fullName evidence="2">Uncharacterized protein</fullName>
    </submittedName>
</protein>
<feature type="region of interest" description="Disordered" evidence="1">
    <location>
        <begin position="251"/>
        <end position="271"/>
    </location>
</feature>
<dbReference type="AlphaFoldDB" id="A0AAJ0MHE3"/>
<dbReference type="Proteomes" id="UP001275084">
    <property type="component" value="Unassembled WGS sequence"/>
</dbReference>
<feature type="region of interest" description="Disordered" evidence="1">
    <location>
        <begin position="438"/>
        <end position="485"/>
    </location>
</feature>
<feature type="region of interest" description="Disordered" evidence="1">
    <location>
        <begin position="289"/>
        <end position="357"/>
    </location>
</feature>
<evidence type="ECO:0000313" key="2">
    <source>
        <dbReference type="EMBL" id="KAK3359164.1"/>
    </source>
</evidence>
<evidence type="ECO:0000256" key="1">
    <source>
        <dbReference type="SAM" id="MobiDB-lite"/>
    </source>
</evidence>
<name>A0AAJ0MHE3_9PEZI</name>
<feature type="region of interest" description="Disordered" evidence="1">
    <location>
        <begin position="86"/>
        <end position="155"/>
    </location>
</feature>
<feature type="compositionally biased region" description="Acidic residues" evidence="1">
    <location>
        <begin position="463"/>
        <end position="473"/>
    </location>
</feature>
<evidence type="ECO:0000313" key="3">
    <source>
        <dbReference type="Proteomes" id="UP001275084"/>
    </source>
</evidence>
<sequence>MRNTGTRREYEGLLPLKRHFLDSPPTIFQPIPLRAIPTHMYSIDTLESANTNSALAQVGQIISPVPVSQKAENAAWMDWLEHPTSALSSDKADDGSQEPLEEPRISPGISERYQAARKPSQPLPTWGNETPTEADVGASTVRTPSLSNPPSSSDCSRILDRYEDLIFKIGQPQKHPELDVSRRQSYPDRGSFYEEGDNTHVDAIRPKSPMHIQRANSGQSEADLDEAWKTFVFGDENIDEVEEEAFNDAKHDAARDLQPSDFSASVTPKPMSELDSNVAAAGTMYSHANHDETSEDSGASADCEATFGPSSASEASDPASSSSSSGVAIRPQSIKADAGSSTSEIEGHTINDFDDNLAPTETEFIKSIIPEAPTSPTSKAASVVTSVAIEVTRSEAGPREPHFRFARPKPFVGNRSVSTHMKRPAEAVAPFVSLTKKRRGWQRKRAHDGRADIRALPNYSGDPIEDVEDDDDPSPPSLFGALELA</sequence>
<reference evidence="2" key="2">
    <citation type="submission" date="2023-06" db="EMBL/GenBank/DDBJ databases">
        <authorList>
            <consortium name="Lawrence Berkeley National Laboratory"/>
            <person name="Haridas S."/>
            <person name="Hensen N."/>
            <person name="Bonometti L."/>
            <person name="Westerberg I."/>
            <person name="Brannstrom I.O."/>
            <person name="Guillou S."/>
            <person name="Cros-Aarteil S."/>
            <person name="Calhoun S."/>
            <person name="Kuo A."/>
            <person name="Mondo S."/>
            <person name="Pangilinan J."/>
            <person name="Riley R."/>
            <person name="Labutti K."/>
            <person name="Andreopoulos B."/>
            <person name="Lipzen A."/>
            <person name="Chen C."/>
            <person name="Yanf M."/>
            <person name="Daum C."/>
            <person name="Ng V."/>
            <person name="Clum A."/>
            <person name="Steindorff A."/>
            <person name="Ohm R."/>
            <person name="Martin F."/>
            <person name="Silar P."/>
            <person name="Natvig D."/>
            <person name="Lalanne C."/>
            <person name="Gautier V."/>
            <person name="Ament-Velasquez S.L."/>
            <person name="Kruys A."/>
            <person name="Hutchinson M.I."/>
            <person name="Powell A.J."/>
            <person name="Barry K."/>
            <person name="Miller A.N."/>
            <person name="Grigoriev I.V."/>
            <person name="Debuchy R."/>
            <person name="Gladieux P."/>
            <person name="Thoren M.H."/>
            <person name="Johannesson H."/>
        </authorList>
    </citation>
    <scope>NUCLEOTIDE SEQUENCE</scope>
    <source>
        <strain evidence="2">CBS 955.72</strain>
    </source>
</reference>
<reference evidence="2" key="1">
    <citation type="journal article" date="2023" name="Mol. Phylogenet. Evol.">
        <title>Genome-scale phylogeny and comparative genomics of the fungal order Sordariales.</title>
        <authorList>
            <person name="Hensen N."/>
            <person name="Bonometti L."/>
            <person name="Westerberg I."/>
            <person name="Brannstrom I.O."/>
            <person name="Guillou S."/>
            <person name="Cros-Aarteil S."/>
            <person name="Calhoun S."/>
            <person name="Haridas S."/>
            <person name="Kuo A."/>
            <person name="Mondo S."/>
            <person name="Pangilinan J."/>
            <person name="Riley R."/>
            <person name="LaButti K."/>
            <person name="Andreopoulos B."/>
            <person name="Lipzen A."/>
            <person name="Chen C."/>
            <person name="Yan M."/>
            <person name="Daum C."/>
            <person name="Ng V."/>
            <person name="Clum A."/>
            <person name="Steindorff A."/>
            <person name="Ohm R.A."/>
            <person name="Martin F."/>
            <person name="Silar P."/>
            <person name="Natvig D.O."/>
            <person name="Lalanne C."/>
            <person name="Gautier V."/>
            <person name="Ament-Velasquez S.L."/>
            <person name="Kruys A."/>
            <person name="Hutchinson M.I."/>
            <person name="Powell A.J."/>
            <person name="Barry K."/>
            <person name="Miller A.N."/>
            <person name="Grigoriev I.V."/>
            <person name="Debuchy R."/>
            <person name="Gladieux P."/>
            <person name="Hiltunen Thoren M."/>
            <person name="Johannesson H."/>
        </authorList>
    </citation>
    <scope>NUCLEOTIDE SEQUENCE</scope>
    <source>
        <strain evidence="2">CBS 955.72</strain>
    </source>
</reference>
<gene>
    <name evidence="2" type="ORF">B0T25DRAFT_564201</name>
</gene>